<dbReference type="SUPFAM" id="SSF48452">
    <property type="entry name" value="TPR-like"/>
    <property type="match status" value="2"/>
</dbReference>
<dbReference type="HOGENOM" id="CLU_007251_4_0_4"/>
<dbReference type="Proteomes" id="UP000008291">
    <property type="component" value="Chromosome"/>
</dbReference>
<dbReference type="PROSITE" id="PS50005">
    <property type="entry name" value="TPR"/>
    <property type="match status" value="1"/>
</dbReference>
<feature type="compositionally biased region" description="Acidic residues" evidence="2">
    <location>
        <begin position="42"/>
        <end position="54"/>
    </location>
</feature>
<evidence type="ECO:0000256" key="1">
    <source>
        <dbReference type="PROSITE-ProRule" id="PRU00339"/>
    </source>
</evidence>
<feature type="compositionally biased region" description="Low complexity" evidence="2">
    <location>
        <begin position="30"/>
        <end position="41"/>
    </location>
</feature>
<dbReference type="RefSeq" id="WP_011310897.1">
    <property type="nucleotide sequence ID" value="NC_007404.1"/>
</dbReference>
<dbReference type="EMBL" id="CP000116">
    <property type="protein sequence ID" value="AAZ96337.1"/>
    <property type="molecule type" value="Genomic_DNA"/>
</dbReference>
<keyword evidence="3" id="KW-0732">Signal</keyword>
<gene>
    <name evidence="4" type="ordered locus">Tbd_0384</name>
</gene>
<keyword evidence="5" id="KW-1185">Reference proteome</keyword>
<dbReference type="Pfam" id="PF14559">
    <property type="entry name" value="TPR_19"/>
    <property type="match status" value="1"/>
</dbReference>
<dbReference type="Pfam" id="PF13432">
    <property type="entry name" value="TPR_16"/>
    <property type="match status" value="4"/>
</dbReference>
<dbReference type="Gene3D" id="1.25.40.10">
    <property type="entry name" value="Tetratricopeptide repeat domain"/>
    <property type="match status" value="2"/>
</dbReference>
<sequence length="592" mass="64243">MTPLKLLPLYAALALTAACGQLAPRPDAPTLAKAQAPAAEADAADEAEAAPDAEAEARAKAEAALPRQPLTPELLLKFLVAEVAGQRGAIGIAQTTYLDLARQTRDPRVAQRAAEVSAFARDPAGALEATRLWAEADKDSLRAQQTLAALLLSEGRLAEAEPVLRALLQEKPAEGFLHLAAAIGKMRDSAAALELVRRLAADHPQLPEAQFAIAQAAASAGQFDTALAALQKADSLRPGWEPGALLHAQILARTSNAAALAFMRTFLAEHGDAREVRLAYARTLVSANQFTEARAEFARLTRDFPRNAEVSLAAGLLSLQLGDLDAAHALLTQTLEYNPRDPDTIHYYLGQTAEQMKRADAAAMHYEQVRSGNHFVPARARQAALLAQAGKHEEARALLAATQGQNDAQNVRLIQAQAELLRESKAYAAIFDVLSEGLKRYPDAPDLLYDRAMAAEKLDRLDILEADLRRVIVLRPNDAQAYNALGYTLADRTERLAEAIELLDKALALAPEDPFILDSVGWAQYRSGNLARAQQYLERAYKVRPDPEIAAHLGEVLWAQGQRDEAGKLWQASLQTHPGNEVLLETLRRLKR</sequence>
<dbReference type="PANTHER" id="PTHR12558:SF13">
    <property type="entry name" value="CELL DIVISION CYCLE PROTEIN 27 HOMOLOG"/>
    <property type="match status" value="1"/>
</dbReference>
<evidence type="ECO:0000256" key="3">
    <source>
        <dbReference type="SAM" id="SignalP"/>
    </source>
</evidence>
<reference evidence="4 5" key="1">
    <citation type="journal article" date="2006" name="J. Bacteriol.">
        <title>The genome sequence of the obligately chemolithoautotrophic, facultatively anaerobic bacterium Thiobacillus denitrificans.</title>
        <authorList>
            <person name="Beller H.R."/>
            <person name="Chain P.S."/>
            <person name="Letain T.E."/>
            <person name="Chakicherla A."/>
            <person name="Larimer F.W."/>
            <person name="Richardson P.M."/>
            <person name="Coleman M.A."/>
            <person name="Wood A.P."/>
            <person name="Kelly D.P."/>
        </authorList>
    </citation>
    <scope>NUCLEOTIDE SEQUENCE [LARGE SCALE GENOMIC DNA]</scope>
    <source>
        <strain evidence="4 5">ATCC 25259</strain>
    </source>
</reference>
<dbReference type="PANTHER" id="PTHR12558">
    <property type="entry name" value="CELL DIVISION CYCLE 16,23,27"/>
    <property type="match status" value="1"/>
</dbReference>
<dbReference type="InterPro" id="IPR019734">
    <property type="entry name" value="TPR_rpt"/>
</dbReference>
<feature type="chain" id="PRO_5005694759" description="Tetratricopeptide repeat protein" evidence="3">
    <location>
        <begin position="24"/>
        <end position="592"/>
    </location>
</feature>
<dbReference type="AlphaFoldDB" id="Q3SLR8"/>
<dbReference type="InterPro" id="IPR011990">
    <property type="entry name" value="TPR-like_helical_dom_sf"/>
</dbReference>
<feature type="signal peptide" evidence="3">
    <location>
        <begin position="1"/>
        <end position="23"/>
    </location>
</feature>
<protein>
    <recommendedName>
        <fullName evidence="6">Tetratricopeptide repeat protein</fullName>
    </recommendedName>
</protein>
<dbReference type="SMART" id="SM00028">
    <property type="entry name" value="TPR"/>
    <property type="match status" value="6"/>
</dbReference>
<name>Q3SLR8_THIDA</name>
<evidence type="ECO:0000256" key="2">
    <source>
        <dbReference type="SAM" id="MobiDB-lite"/>
    </source>
</evidence>
<dbReference type="STRING" id="292415.Tbd_0384"/>
<evidence type="ECO:0000313" key="4">
    <source>
        <dbReference type="EMBL" id="AAZ96337.1"/>
    </source>
</evidence>
<dbReference type="eggNOG" id="COG0457">
    <property type="taxonomic scope" value="Bacteria"/>
</dbReference>
<accession>Q3SLR8</accession>
<feature type="region of interest" description="Disordered" evidence="2">
    <location>
        <begin position="30"/>
        <end position="64"/>
    </location>
</feature>
<dbReference type="PROSITE" id="PS51257">
    <property type="entry name" value="PROKAR_LIPOPROTEIN"/>
    <property type="match status" value="1"/>
</dbReference>
<proteinExistence type="predicted"/>
<dbReference type="OrthoDB" id="9766710at2"/>
<feature type="repeat" description="TPR" evidence="1">
    <location>
        <begin position="308"/>
        <end position="341"/>
    </location>
</feature>
<organism evidence="4 5">
    <name type="scientific">Thiobacillus denitrificans (strain ATCC 25259 / T1)</name>
    <dbReference type="NCBI Taxonomy" id="292415"/>
    <lineage>
        <taxon>Bacteria</taxon>
        <taxon>Pseudomonadati</taxon>
        <taxon>Pseudomonadota</taxon>
        <taxon>Betaproteobacteria</taxon>
        <taxon>Nitrosomonadales</taxon>
        <taxon>Thiobacillaceae</taxon>
        <taxon>Thiobacillus</taxon>
    </lineage>
</organism>
<dbReference type="KEGG" id="tbd:Tbd_0384"/>
<evidence type="ECO:0000313" key="5">
    <source>
        <dbReference type="Proteomes" id="UP000008291"/>
    </source>
</evidence>
<evidence type="ECO:0008006" key="6">
    <source>
        <dbReference type="Google" id="ProtNLM"/>
    </source>
</evidence>
<keyword evidence="1" id="KW-0802">TPR repeat</keyword>